<proteinExistence type="predicted"/>
<evidence type="ECO:0000313" key="3">
    <source>
        <dbReference type="Proteomes" id="UP000019146"/>
    </source>
</evidence>
<organism evidence="2 3">
    <name type="scientific">Paraburkholderia caribensis MBA4</name>
    <dbReference type="NCBI Taxonomy" id="1323664"/>
    <lineage>
        <taxon>Bacteria</taxon>
        <taxon>Pseudomonadati</taxon>
        <taxon>Pseudomonadota</taxon>
        <taxon>Betaproteobacteria</taxon>
        <taxon>Burkholderiales</taxon>
        <taxon>Burkholderiaceae</taxon>
        <taxon>Paraburkholderia</taxon>
    </lineage>
</organism>
<dbReference type="AlphaFoldDB" id="A0A0P0RPW3"/>
<feature type="compositionally biased region" description="Basic residues" evidence="1">
    <location>
        <begin position="15"/>
        <end position="27"/>
    </location>
</feature>
<dbReference type="Proteomes" id="UP000019146">
    <property type="component" value="Plasmid unnamed"/>
</dbReference>
<evidence type="ECO:0000256" key="1">
    <source>
        <dbReference type="SAM" id="MobiDB-lite"/>
    </source>
</evidence>
<name>A0A0P0RPW3_9BURK</name>
<reference evidence="2 3" key="1">
    <citation type="journal article" date="2014" name="Genome Announc.">
        <title>Draft Genome Sequence of the Haloacid-Degrading Burkholderia caribensis Strain MBA4.</title>
        <authorList>
            <person name="Pan Y."/>
            <person name="Kong K.F."/>
            <person name="Tsang J.S."/>
        </authorList>
    </citation>
    <scope>NUCLEOTIDE SEQUENCE [LARGE SCALE GENOMIC DNA]</scope>
    <source>
        <strain evidence="2 3">MBA4</strain>
        <plasmid evidence="3">Plasmid</plasmid>
    </source>
</reference>
<sequence length="58" mass="6617">MTAWVSVDGRLRGLPGKRRALQCKGRTRSTGMRQATKQPKPRPDAQRPVFQGITQFHR</sequence>
<accession>A0A0P0RPW3</accession>
<feature type="region of interest" description="Disordered" evidence="1">
    <location>
        <begin position="15"/>
        <end position="58"/>
    </location>
</feature>
<evidence type="ECO:0000313" key="2">
    <source>
        <dbReference type="EMBL" id="ALL71038.1"/>
    </source>
</evidence>
<geneLocation type="plasmid" evidence="3"/>
<protein>
    <submittedName>
        <fullName evidence="2">Uncharacterized protein</fullName>
    </submittedName>
</protein>
<dbReference type="KEGG" id="bcai:K788_0002135"/>
<gene>
    <name evidence="2" type="ORF">K788_0002135</name>
</gene>
<keyword evidence="2" id="KW-0614">Plasmid</keyword>
<dbReference type="EMBL" id="CP012748">
    <property type="protein sequence ID" value="ALL71038.1"/>
    <property type="molecule type" value="Genomic_DNA"/>
</dbReference>
<feature type="compositionally biased region" description="Polar residues" evidence="1">
    <location>
        <begin position="28"/>
        <end position="37"/>
    </location>
</feature>